<dbReference type="AlphaFoldDB" id="A0ABD6A7X3"/>
<dbReference type="InterPro" id="IPR056613">
    <property type="entry name" value="DUF7287"/>
</dbReference>
<dbReference type="Proteomes" id="UP001596547">
    <property type="component" value="Unassembled WGS sequence"/>
</dbReference>
<dbReference type="Pfam" id="PF23958">
    <property type="entry name" value="DUF7287"/>
    <property type="match status" value="1"/>
</dbReference>
<keyword evidence="1" id="KW-1133">Transmembrane helix</keyword>
<protein>
    <recommendedName>
        <fullName evidence="4">Type IV pilin</fullName>
    </recommendedName>
</protein>
<reference evidence="2 3" key="1">
    <citation type="journal article" date="2019" name="Int. J. Syst. Evol. Microbiol.">
        <title>The Global Catalogue of Microorganisms (GCM) 10K type strain sequencing project: providing services to taxonomists for standard genome sequencing and annotation.</title>
        <authorList>
            <consortium name="The Broad Institute Genomics Platform"/>
            <consortium name="The Broad Institute Genome Sequencing Center for Infectious Disease"/>
            <person name="Wu L."/>
            <person name="Ma J."/>
        </authorList>
    </citation>
    <scope>NUCLEOTIDE SEQUENCE [LARGE SCALE GENOMIC DNA]</scope>
    <source>
        <strain evidence="2 3">PSR21</strain>
    </source>
</reference>
<comment type="caution">
    <text evidence="2">The sequence shown here is derived from an EMBL/GenBank/DDBJ whole genome shotgun (WGS) entry which is preliminary data.</text>
</comment>
<gene>
    <name evidence="2" type="ORF">ACFQPE_04610</name>
</gene>
<proteinExistence type="predicted"/>
<accession>A0ABD6A7X3</accession>
<sequence>MSATTRGQTTLDFAMAIGVFLLALVFALGVLPGMFAPFSGDSDAQVMKADRSAAHLSEGHLGSPIRPTQLNATCTVAFFDNATPPAGCRYDTPDLTEALGVESGTRVNVTIERAGAVATVDGTTLARGASPSRKGDVSTARRLVTLEGTTYQLVVRVW</sequence>
<dbReference type="GeneID" id="79315057"/>
<dbReference type="EMBL" id="JBHTBF010000001">
    <property type="protein sequence ID" value="MFC7316078.1"/>
    <property type="molecule type" value="Genomic_DNA"/>
</dbReference>
<dbReference type="RefSeq" id="WP_276305476.1">
    <property type="nucleotide sequence ID" value="NZ_CP119992.1"/>
</dbReference>
<evidence type="ECO:0000313" key="2">
    <source>
        <dbReference type="EMBL" id="MFC7316078.1"/>
    </source>
</evidence>
<keyword evidence="1" id="KW-0472">Membrane</keyword>
<feature type="transmembrane region" description="Helical" evidence="1">
    <location>
        <begin position="13"/>
        <end position="38"/>
    </location>
</feature>
<organism evidence="2 3">
    <name type="scientific">Halomarina halobia</name>
    <dbReference type="NCBI Taxonomy" id="3033386"/>
    <lineage>
        <taxon>Archaea</taxon>
        <taxon>Methanobacteriati</taxon>
        <taxon>Methanobacteriota</taxon>
        <taxon>Stenosarchaea group</taxon>
        <taxon>Halobacteria</taxon>
        <taxon>Halobacteriales</taxon>
        <taxon>Natronomonadaceae</taxon>
        <taxon>Halomarina</taxon>
    </lineage>
</organism>
<evidence type="ECO:0008006" key="4">
    <source>
        <dbReference type="Google" id="ProtNLM"/>
    </source>
</evidence>
<evidence type="ECO:0000313" key="3">
    <source>
        <dbReference type="Proteomes" id="UP001596547"/>
    </source>
</evidence>
<keyword evidence="1" id="KW-0812">Transmembrane</keyword>
<name>A0ABD6A7X3_9EURY</name>
<evidence type="ECO:0000256" key="1">
    <source>
        <dbReference type="SAM" id="Phobius"/>
    </source>
</evidence>
<keyword evidence="3" id="KW-1185">Reference proteome</keyword>